<feature type="domain" description="PHD-type" evidence="8">
    <location>
        <begin position="730"/>
        <end position="846"/>
    </location>
</feature>
<dbReference type="Pfam" id="PF10513">
    <property type="entry name" value="EPL1"/>
    <property type="match status" value="1"/>
</dbReference>
<comment type="caution">
    <text evidence="9">The sequence shown here is derived from an EMBL/GenBank/DDBJ whole genome shotgun (WGS) entry which is preliminary data.</text>
</comment>
<dbReference type="EMBL" id="JAHRHJ020000008">
    <property type="protein sequence ID" value="KAH9305151.1"/>
    <property type="molecule type" value="Genomic_DNA"/>
</dbReference>
<evidence type="ECO:0000256" key="6">
    <source>
        <dbReference type="SAM" id="MobiDB-lite"/>
    </source>
</evidence>
<evidence type="ECO:0000259" key="7">
    <source>
        <dbReference type="PROSITE" id="PS50016"/>
    </source>
</evidence>
<gene>
    <name evidence="9" type="ORF">KI387_009555</name>
</gene>
<evidence type="ECO:0000313" key="10">
    <source>
        <dbReference type="Proteomes" id="UP000824469"/>
    </source>
</evidence>
<dbReference type="PROSITE" id="PS50016">
    <property type="entry name" value="ZF_PHD_2"/>
    <property type="match status" value="1"/>
</dbReference>
<keyword evidence="10" id="KW-1185">Reference proteome</keyword>
<dbReference type="InterPro" id="IPR034732">
    <property type="entry name" value="EPHD"/>
</dbReference>
<evidence type="ECO:0000313" key="9">
    <source>
        <dbReference type="EMBL" id="KAH9305151.1"/>
    </source>
</evidence>
<dbReference type="Pfam" id="PF13832">
    <property type="entry name" value="zf-HC5HC2H_2"/>
    <property type="match status" value="1"/>
</dbReference>
<dbReference type="InterPro" id="IPR050701">
    <property type="entry name" value="Histone_Mod_Regulator"/>
</dbReference>
<keyword evidence="3 5" id="KW-0863">Zinc-finger</keyword>
<dbReference type="Proteomes" id="UP000824469">
    <property type="component" value="Unassembled WGS sequence"/>
</dbReference>
<name>A0AA38KI90_TAXCH</name>
<evidence type="ECO:0000256" key="2">
    <source>
        <dbReference type="ARBA" id="ARBA00022737"/>
    </source>
</evidence>
<dbReference type="GO" id="GO:0006357">
    <property type="term" value="P:regulation of transcription by RNA polymerase II"/>
    <property type="evidence" value="ECO:0007669"/>
    <property type="project" value="TreeGrafter"/>
</dbReference>
<feature type="domain" description="PHD-type" evidence="7">
    <location>
        <begin position="665"/>
        <end position="724"/>
    </location>
</feature>
<protein>
    <submittedName>
        <fullName evidence="9">Uncharacterized protein</fullName>
    </submittedName>
</protein>
<keyword evidence="1" id="KW-0479">Metal-binding</keyword>
<accession>A0AA38KI90</accession>
<dbReference type="InterPro" id="IPR013083">
    <property type="entry name" value="Znf_RING/FYVE/PHD"/>
</dbReference>
<dbReference type="GO" id="GO:0008270">
    <property type="term" value="F:zinc ion binding"/>
    <property type="evidence" value="ECO:0007669"/>
    <property type="project" value="UniProtKB-KW"/>
</dbReference>
<organism evidence="9 10">
    <name type="scientific">Taxus chinensis</name>
    <name type="common">Chinese yew</name>
    <name type="synonym">Taxus wallichiana var. chinensis</name>
    <dbReference type="NCBI Taxonomy" id="29808"/>
    <lineage>
        <taxon>Eukaryota</taxon>
        <taxon>Viridiplantae</taxon>
        <taxon>Streptophyta</taxon>
        <taxon>Embryophyta</taxon>
        <taxon>Tracheophyta</taxon>
        <taxon>Spermatophyta</taxon>
        <taxon>Pinopsida</taxon>
        <taxon>Pinidae</taxon>
        <taxon>Conifers II</taxon>
        <taxon>Cupressales</taxon>
        <taxon>Taxaceae</taxon>
        <taxon>Taxus</taxon>
    </lineage>
</organism>
<dbReference type="InterPro" id="IPR001965">
    <property type="entry name" value="Znf_PHD"/>
</dbReference>
<dbReference type="InterPro" id="IPR019542">
    <property type="entry name" value="Enhancer_polycomb-like_N"/>
</dbReference>
<feature type="non-terminal residue" evidence="9">
    <location>
        <position position="1327"/>
    </location>
</feature>
<keyword evidence="4" id="KW-0862">Zinc</keyword>
<evidence type="ECO:0000256" key="4">
    <source>
        <dbReference type="ARBA" id="ARBA00022833"/>
    </source>
</evidence>
<feature type="region of interest" description="Disordered" evidence="6">
    <location>
        <begin position="1307"/>
        <end position="1327"/>
    </location>
</feature>
<keyword evidence="2" id="KW-0677">Repeat</keyword>
<reference evidence="9 10" key="1">
    <citation type="journal article" date="2021" name="Nat. Plants">
        <title>The Taxus genome provides insights into paclitaxel biosynthesis.</title>
        <authorList>
            <person name="Xiong X."/>
            <person name="Gou J."/>
            <person name="Liao Q."/>
            <person name="Li Y."/>
            <person name="Zhou Q."/>
            <person name="Bi G."/>
            <person name="Li C."/>
            <person name="Du R."/>
            <person name="Wang X."/>
            <person name="Sun T."/>
            <person name="Guo L."/>
            <person name="Liang H."/>
            <person name="Lu P."/>
            <person name="Wu Y."/>
            <person name="Zhang Z."/>
            <person name="Ro D.K."/>
            <person name="Shang Y."/>
            <person name="Huang S."/>
            <person name="Yan J."/>
        </authorList>
    </citation>
    <scope>NUCLEOTIDE SEQUENCE [LARGE SCALE GENOMIC DNA]</scope>
    <source>
        <strain evidence="9">Ta-2019</strain>
    </source>
</reference>
<dbReference type="InterPro" id="IPR011011">
    <property type="entry name" value="Znf_FYVE_PHD"/>
</dbReference>
<dbReference type="PANTHER" id="PTHR13793">
    <property type="entry name" value="PHD FINGER PROTEINS"/>
    <property type="match status" value="1"/>
</dbReference>
<dbReference type="SUPFAM" id="SSF57903">
    <property type="entry name" value="FYVE/PHD zinc finger"/>
    <property type="match status" value="1"/>
</dbReference>
<sequence length="1327" mass="149157">KLIFVESIKGIEDLKGKGHLSRISNRKEKRKYDLLRKEYSTRSKHEERTFQESKENLSSLKAEGSITPCYKNEPSISTKEPGYADVQYSNDPIVLPFIESSKMDRKFSVDNDIKDHLSFKREGEENPSLQGTLGLEQTENISVDNQRSFPCYEQICNDNIPETLGCENDFCNGSGKLNLSESVKGLEDLAAKAHFCRTRKRKEKHNYDMPRKEYLTRFKLDKLNIQEHNERHSSLKEEGSNTLCYKNGLNLCTEDPKEVDVPPPTDELIVQPTVASTKVDNLVKQSSMNTDGGDHSSLKWEGKTKASLLDTSGLEHVENNPVDNQPSFPCYDQICNDTISEAPGCSNAVGEYQSGTPLVVSNVDQVDAKSAGSNGVTLKVSAHHVDSSHGLDGNPCPDSKREIYETTFISRINSDPVKKAHESGLDEHECVQHDEFMGDVKRKHFKVTMNPIDLGGRQMRPRPLDPLQPLPVFIEVRDQEFHDFNSVSFQWHPRHHGEEKFNNAAASESEHKSSSLKSKTQEIKLPSCRTVPDYDEVRRSLSGGKSAYTIPGSYIRHIEMSAKNHINGSKYDIEDDDQEWLMNFNKGIAERKTSLQLSEDKFEELIEYFEKQSAKISADWGIKVTMLDSVRDSKDKWNPITDSGKKELVLPCGKTSSMLSSVPQTSDCCICNGGEDSVSNSVYRCKNCGIYVHHSCYGVHDQQNAGQADKLQKSDWLCRKCEAFGSANVHICCAICCKIGGALKPTTNPTKWAHVVCALYTNETFFLDSDSMEPIDGVSAVEVRSRRQKRLCCFCGARVGSCERCSVYGCGAVFHISCGVNRGAYFEMQHNNQEVVNVRSFCPRHANDTHHGFVEEGSNVKDACQIPIKDDASVPKRQRRRMLRHRIKSAVRLNRCKTVSRNKMLFVDDSLHTQKSADSSLLYLMGASEQQLGPQLSNNMQNKGANFGLVEGSFSGKLNANFSESNQFIELKEVLKANIGSDFVVREVYSYWLGKRAWKKGPLLQKLQQEETAKTHGIFNQDSAAIREYFGLNEDLSDKLAGCNSVDFKMVLKKLTGLQRGLKSVRSMAEVVINREKMKAQLVSDFLILAETKLFALQEELGLMFCFLCKSSENLLLCARCKRMFCFQCYKNWKDHGVKTYRILSCRKCFCKDCEFVYKTDSVNSALEYFSTRSQTDDSERIVQVPNSLVQLSETTVKPDGEYRTKGLEVKNVPFSRYITNGVCSLPKKEAAEDTDSKTDASIYPNKQAANDTCSFPSFSEDTGSLKVMNGHPLDSKGRQQSPCKTALLSDLTDSVNLNNGLLVKSSSNDCHKNAQKTRSKRRKLDA</sequence>
<evidence type="ECO:0000256" key="3">
    <source>
        <dbReference type="ARBA" id="ARBA00022771"/>
    </source>
</evidence>
<dbReference type="Gene3D" id="3.30.40.10">
    <property type="entry name" value="Zinc/RING finger domain, C3HC4 (zinc finger)"/>
    <property type="match status" value="2"/>
</dbReference>
<proteinExistence type="predicted"/>
<evidence type="ECO:0000259" key="8">
    <source>
        <dbReference type="PROSITE" id="PS51805"/>
    </source>
</evidence>
<dbReference type="SMART" id="SM00249">
    <property type="entry name" value="PHD"/>
    <property type="match status" value="3"/>
</dbReference>
<feature type="compositionally biased region" description="Basic residues" evidence="6">
    <location>
        <begin position="1314"/>
        <end position="1327"/>
    </location>
</feature>
<dbReference type="InterPro" id="IPR019787">
    <property type="entry name" value="Znf_PHD-finger"/>
</dbReference>
<dbReference type="PANTHER" id="PTHR13793:SF148">
    <property type="entry name" value="RING_FYVE_PHD ZINC FINGER SUPERFAMILY PROTEIN"/>
    <property type="match status" value="1"/>
</dbReference>
<dbReference type="PROSITE" id="PS51805">
    <property type="entry name" value="EPHD"/>
    <property type="match status" value="1"/>
</dbReference>
<evidence type="ECO:0000256" key="5">
    <source>
        <dbReference type="PROSITE-ProRule" id="PRU00146"/>
    </source>
</evidence>
<evidence type="ECO:0000256" key="1">
    <source>
        <dbReference type="ARBA" id="ARBA00022723"/>
    </source>
</evidence>
<feature type="region of interest" description="Disordered" evidence="6">
    <location>
        <begin position="502"/>
        <end position="521"/>
    </location>
</feature>